<comment type="caution">
    <text evidence="5">The sequence shown here is derived from an EMBL/GenBank/DDBJ whole genome shotgun (WGS) entry which is preliminary data.</text>
</comment>
<dbReference type="InterPro" id="IPR029062">
    <property type="entry name" value="Class_I_gatase-like"/>
</dbReference>
<dbReference type="InterPro" id="IPR005320">
    <property type="entry name" value="Peptidase_S51"/>
</dbReference>
<dbReference type="Pfam" id="PF03575">
    <property type="entry name" value="Peptidase_S51"/>
    <property type="match status" value="1"/>
</dbReference>
<protein>
    <submittedName>
        <fullName evidence="5">Peptidase S51 dipeptidase E</fullName>
    </submittedName>
</protein>
<dbReference type="GO" id="GO:0008236">
    <property type="term" value="F:serine-type peptidase activity"/>
    <property type="evidence" value="ECO:0007669"/>
    <property type="project" value="UniProtKB-KW"/>
</dbReference>
<dbReference type="PANTHER" id="PTHR20842">
    <property type="entry name" value="PROTEASE S51 ALPHA-ASPARTYL DIPEPTIDASE"/>
    <property type="match status" value="1"/>
</dbReference>
<organism evidence="5 6">
    <name type="scientific">Ktedonobacter racemifer DSM 44963</name>
    <dbReference type="NCBI Taxonomy" id="485913"/>
    <lineage>
        <taxon>Bacteria</taxon>
        <taxon>Bacillati</taxon>
        <taxon>Chloroflexota</taxon>
        <taxon>Ktedonobacteria</taxon>
        <taxon>Ktedonobacterales</taxon>
        <taxon>Ktedonobacteraceae</taxon>
        <taxon>Ktedonobacter</taxon>
    </lineage>
</organism>
<keyword evidence="6" id="KW-1185">Reference proteome</keyword>
<dbReference type="Proteomes" id="UP000004508">
    <property type="component" value="Unassembled WGS sequence"/>
</dbReference>
<proteinExistence type="inferred from homology"/>
<accession>D6TY47</accession>
<dbReference type="RefSeq" id="WP_007917030.1">
    <property type="nucleotide sequence ID" value="NZ_ADVG01000003.1"/>
</dbReference>
<evidence type="ECO:0000256" key="2">
    <source>
        <dbReference type="ARBA" id="ARBA00022670"/>
    </source>
</evidence>
<dbReference type="STRING" id="485913.Krac_6183"/>
<reference evidence="5 6" key="1">
    <citation type="journal article" date="2011" name="Stand. Genomic Sci.">
        <title>Non-contiguous finished genome sequence and contextual data of the filamentous soil bacterium Ktedonobacter racemifer type strain (SOSP1-21).</title>
        <authorList>
            <person name="Chang Y.J."/>
            <person name="Land M."/>
            <person name="Hauser L."/>
            <person name="Chertkov O."/>
            <person name="Del Rio T.G."/>
            <person name="Nolan M."/>
            <person name="Copeland A."/>
            <person name="Tice H."/>
            <person name="Cheng J.F."/>
            <person name="Lucas S."/>
            <person name="Han C."/>
            <person name="Goodwin L."/>
            <person name="Pitluck S."/>
            <person name="Ivanova N."/>
            <person name="Ovchinikova G."/>
            <person name="Pati A."/>
            <person name="Chen A."/>
            <person name="Palaniappan K."/>
            <person name="Mavromatis K."/>
            <person name="Liolios K."/>
            <person name="Brettin T."/>
            <person name="Fiebig A."/>
            <person name="Rohde M."/>
            <person name="Abt B."/>
            <person name="Goker M."/>
            <person name="Detter J.C."/>
            <person name="Woyke T."/>
            <person name="Bristow J."/>
            <person name="Eisen J.A."/>
            <person name="Markowitz V."/>
            <person name="Hugenholtz P."/>
            <person name="Kyrpides N.C."/>
            <person name="Klenk H.P."/>
            <person name="Lapidus A."/>
        </authorList>
    </citation>
    <scope>NUCLEOTIDE SEQUENCE [LARGE SCALE GENOMIC DNA]</scope>
    <source>
        <strain evidence="6">DSM 44963</strain>
    </source>
</reference>
<dbReference type="eggNOG" id="COG3340">
    <property type="taxonomic scope" value="Bacteria"/>
</dbReference>
<dbReference type="PANTHER" id="PTHR20842:SF0">
    <property type="entry name" value="ALPHA-ASPARTYL DIPEPTIDASE"/>
    <property type="match status" value="1"/>
</dbReference>
<dbReference type="SUPFAM" id="SSF52317">
    <property type="entry name" value="Class I glutamine amidotransferase-like"/>
    <property type="match status" value="1"/>
</dbReference>
<dbReference type="CDD" id="cd03129">
    <property type="entry name" value="GAT1_Peptidase_E_like"/>
    <property type="match status" value="1"/>
</dbReference>
<evidence type="ECO:0000256" key="3">
    <source>
        <dbReference type="ARBA" id="ARBA00022801"/>
    </source>
</evidence>
<keyword evidence="3" id="KW-0378">Hydrolase</keyword>
<comment type="similarity">
    <text evidence="1">Belongs to the peptidase S51 family.</text>
</comment>
<sequence length="211" mass="23606">MKRILLTSKGFATEAIEQAFFRLFPVSPLTQKVAFIPTAAVNLKGKHPFIIEAKNQFIKWGFKTTDVIDIECDNVSQLKEYDIIYIGGGNPFYLLEHLRNSGADEVITRKAASGGMIVGVSAGAIVLGPHLEIVQHFTPALRTITKLENTFALGLFSFLFMPHVDRADVFPGQLSIEERLQIFERGFHVKVKRLKDHEALLLRGEEIVKIG</sequence>
<evidence type="ECO:0000256" key="4">
    <source>
        <dbReference type="ARBA" id="ARBA00022825"/>
    </source>
</evidence>
<dbReference type="Gene3D" id="3.40.50.880">
    <property type="match status" value="1"/>
</dbReference>
<keyword evidence="4" id="KW-0720">Serine protease</keyword>
<dbReference type="AlphaFoldDB" id="D6TY47"/>
<dbReference type="OrthoDB" id="151166at2"/>
<dbReference type="GO" id="GO:0006508">
    <property type="term" value="P:proteolysis"/>
    <property type="evidence" value="ECO:0007669"/>
    <property type="project" value="UniProtKB-KW"/>
</dbReference>
<dbReference type="InParanoid" id="D6TY47"/>
<evidence type="ECO:0000313" key="6">
    <source>
        <dbReference type="Proteomes" id="UP000004508"/>
    </source>
</evidence>
<keyword evidence="2" id="KW-0645">Protease</keyword>
<dbReference type="EMBL" id="ADVG01000003">
    <property type="protein sequence ID" value="EFH85043.1"/>
    <property type="molecule type" value="Genomic_DNA"/>
</dbReference>
<name>D6TY47_KTERA</name>
<evidence type="ECO:0000256" key="1">
    <source>
        <dbReference type="ARBA" id="ARBA00006534"/>
    </source>
</evidence>
<gene>
    <name evidence="5" type="ORF">Krac_6183</name>
</gene>
<evidence type="ECO:0000313" key="5">
    <source>
        <dbReference type="EMBL" id="EFH85043.1"/>
    </source>
</evidence>